<dbReference type="GeneID" id="42855592"/>
<evidence type="ECO:0000313" key="1">
    <source>
        <dbReference type="EMBL" id="KJF41175.1"/>
    </source>
</evidence>
<dbReference type="Proteomes" id="UP000032483">
    <property type="component" value="Unassembled WGS sequence"/>
</dbReference>
<organism evidence="1 2">
    <name type="scientific">Ruthenibacterium lactatiformans</name>
    <dbReference type="NCBI Taxonomy" id="1550024"/>
    <lineage>
        <taxon>Bacteria</taxon>
        <taxon>Bacillati</taxon>
        <taxon>Bacillota</taxon>
        <taxon>Clostridia</taxon>
        <taxon>Eubacteriales</taxon>
        <taxon>Oscillospiraceae</taxon>
        <taxon>Ruthenibacterium</taxon>
    </lineage>
</organism>
<sequence length="553" mass="60251">MSVYAKYLDYPVGAQDAGTAAWIGGQGFCSSSRLMAGVDDVAVATLEPGEWVLDGSRTVTDGEPTACWSLNRSDDDCMFETPPEIDITFTAPYTATGLTFTFSPSTGQYCSKLRVRWYSGTTLLADTTAEPDDPQWVLTQTVESFDRINIQLLATNHPGHFAKLTQLRIGQLITLDETELTRVQYLAEVDPGMTELSVDEFTLEFNDRHGRDYAPQEHQAIELYVDGGLRAAHYIRTSTREGSHFYTFTTQSILGRLDDDFFGGIYEEAPVAALLTDILGTIEYSLAEDFTAATISGYLPICTRREALQQVALSIGAMVTTQGGYAVRFIPRPDGVASTIPASRIFPGAVVETASRVARVEVVAHSYAAGDETEELLRSEPISGEAVMYTWDAPHYGYAITGGTLVDSGANWVTITAEGEVTLTGKKYIHTTRTLAKANPQALAAERGNVVRVEQATLLTVENAAAALERLYAFYLLRQTLTEEIVVNGQQAGERVVSYSNWGRNIDGFVTRMEQDITRSAVTAAITVVGLELPAQTAVGYAGQMFAAEEVIF</sequence>
<proteinExistence type="predicted"/>
<dbReference type="EMBL" id="JXXK01000002">
    <property type="protein sequence ID" value="KJF41175.1"/>
    <property type="molecule type" value="Genomic_DNA"/>
</dbReference>
<evidence type="ECO:0000313" key="2">
    <source>
        <dbReference type="Proteomes" id="UP000032483"/>
    </source>
</evidence>
<protein>
    <submittedName>
        <fullName evidence="1">Uncharacterized protein</fullName>
    </submittedName>
</protein>
<dbReference type="AlphaFoldDB" id="A0A0D8J2G9"/>
<gene>
    <name evidence="1" type="ORF">TQ39_02940</name>
</gene>
<keyword evidence="2" id="KW-1185">Reference proteome</keyword>
<name>A0A0D8J2G9_9FIRM</name>
<comment type="caution">
    <text evidence="1">The sequence shown here is derived from an EMBL/GenBank/DDBJ whole genome shotgun (WGS) entry which is preliminary data.</text>
</comment>
<reference evidence="1" key="1">
    <citation type="submission" date="2015-02" db="EMBL/GenBank/DDBJ databases">
        <title>A novel member of the family Ruminococcaceae isolated from human feces.</title>
        <authorList>
            <person name="Shkoporov A.N."/>
            <person name="Chaplin A.V."/>
            <person name="Motuzova O.V."/>
            <person name="Kafarskaia L.I."/>
            <person name="Khokhlova E.V."/>
            <person name="Efimov B.A."/>
        </authorList>
    </citation>
    <scope>NUCLEOTIDE SEQUENCE [LARGE SCALE GENOMIC DNA]</scope>
    <source>
        <strain evidence="1">585-1</strain>
    </source>
</reference>
<accession>A0A0D8J2G9</accession>
<dbReference type="RefSeq" id="WP_050004489.1">
    <property type="nucleotide sequence ID" value="NZ_JXXK01000002.1"/>
</dbReference>